<dbReference type="EMBL" id="CP058559">
    <property type="protein sequence ID" value="QNO14233.1"/>
    <property type="molecule type" value="Genomic_DNA"/>
</dbReference>
<proteinExistence type="predicted"/>
<reference evidence="2 3" key="1">
    <citation type="submission" date="2020-07" db="EMBL/GenBank/DDBJ databases">
        <title>Alkalicella. sp. LB2 genome.</title>
        <authorList>
            <person name="Postec A."/>
            <person name="Quemeneur M."/>
        </authorList>
    </citation>
    <scope>NUCLEOTIDE SEQUENCE [LARGE SCALE GENOMIC DNA]</scope>
    <source>
        <strain evidence="2 3">LB2</strain>
    </source>
</reference>
<dbReference type="RefSeq" id="WP_213167891.1">
    <property type="nucleotide sequence ID" value="NZ_CP058559.1"/>
</dbReference>
<keyword evidence="1" id="KW-0472">Membrane</keyword>
<evidence type="ECO:0000313" key="2">
    <source>
        <dbReference type="EMBL" id="QNO14233.1"/>
    </source>
</evidence>
<dbReference type="KEGG" id="acae:HYG86_05325"/>
<keyword evidence="3" id="KW-1185">Reference proteome</keyword>
<protein>
    <submittedName>
        <fullName evidence="2">Uncharacterized protein</fullName>
    </submittedName>
</protein>
<keyword evidence="1" id="KW-1133">Transmembrane helix</keyword>
<evidence type="ECO:0000256" key="1">
    <source>
        <dbReference type="SAM" id="Phobius"/>
    </source>
</evidence>
<name>A0A7G9W6C1_ALKCA</name>
<sequence>MLMGLLWLVLSIISLVFWGMSLERGNELDQRILRLSLSLGISIMLPLLILGSVAALLEDGTLITEMTYFIYFVLTPVVHILFQMFIYNFGFNSKRNDN</sequence>
<gene>
    <name evidence="2" type="ORF">HYG86_05325</name>
</gene>
<dbReference type="Proteomes" id="UP000516160">
    <property type="component" value="Chromosome"/>
</dbReference>
<accession>A0A7G9W6C1</accession>
<dbReference type="AlphaFoldDB" id="A0A7G9W6C1"/>
<feature type="transmembrane region" description="Helical" evidence="1">
    <location>
        <begin position="6"/>
        <end position="23"/>
    </location>
</feature>
<feature type="transmembrane region" description="Helical" evidence="1">
    <location>
        <begin position="69"/>
        <end position="89"/>
    </location>
</feature>
<keyword evidence="1" id="KW-0812">Transmembrane</keyword>
<organism evidence="2 3">
    <name type="scientific">Alkalicella caledoniensis</name>
    <dbReference type="NCBI Taxonomy" id="2731377"/>
    <lineage>
        <taxon>Bacteria</taxon>
        <taxon>Bacillati</taxon>
        <taxon>Bacillota</taxon>
        <taxon>Clostridia</taxon>
        <taxon>Eubacteriales</taxon>
        <taxon>Proteinivoracaceae</taxon>
        <taxon>Alkalicella</taxon>
    </lineage>
</organism>
<feature type="transmembrane region" description="Helical" evidence="1">
    <location>
        <begin position="35"/>
        <end position="57"/>
    </location>
</feature>
<evidence type="ECO:0000313" key="3">
    <source>
        <dbReference type="Proteomes" id="UP000516160"/>
    </source>
</evidence>